<evidence type="ECO:0000313" key="1">
    <source>
        <dbReference type="EMBL" id="RMX52875.1"/>
    </source>
</evidence>
<keyword evidence="2" id="KW-1185">Reference proteome</keyword>
<evidence type="ECO:0000313" key="2">
    <source>
        <dbReference type="Proteomes" id="UP000275408"/>
    </source>
</evidence>
<protein>
    <submittedName>
        <fullName evidence="1">Uncharacterized protein</fullName>
    </submittedName>
</protein>
<dbReference type="InterPro" id="IPR009112">
    <property type="entry name" value="GTP_CycHdrlase_I_reg"/>
</dbReference>
<dbReference type="InterPro" id="IPR036717">
    <property type="entry name" value="GFRP_sf"/>
</dbReference>
<accession>A0A3M6UGT7</accession>
<reference evidence="1 2" key="1">
    <citation type="journal article" date="2018" name="Sci. Rep.">
        <title>Comparative analysis of the Pocillopora damicornis genome highlights role of immune system in coral evolution.</title>
        <authorList>
            <person name="Cunning R."/>
            <person name="Bay R.A."/>
            <person name="Gillette P."/>
            <person name="Baker A.C."/>
            <person name="Traylor-Knowles N."/>
        </authorList>
    </citation>
    <scope>NUCLEOTIDE SEQUENCE [LARGE SCALE GENOMIC DNA]</scope>
    <source>
        <strain evidence="1">RSMAS</strain>
        <tissue evidence="1">Whole animal</tissue>
    </source>
</reference>
<dbReference type="SUPFAM" id="SSF69761">
    <property type="entry name" value="GTP cyclohydrolase I feedback regulatory protein, GFRP"/>
    <property type="match status" value="1"/>
</dbReference>
<dbReference type="Gene3D" id="3.30.1410.10">
    <property type="entry name" value="GTP cyclohydrolase I feedback regulatory protein GFRP"/>
    <property type="match status" value="1"/>
</dbReference>
<sequence>MSSSPPFLRLRIALQNALLNNSGTLLRFLEFTVAVCKLPEGSYNLFDPYVRNKKGFAEGNGSTSIKCDTKEAGVAPKTLLSKFNMTLTNEDLNRLQEGEELNNQGINTCLEKWFVPLLPGAIFWYISLVVRNSMNMDLAYRNRVAARAFERTETFIDFSSGKMPNTPDANAIVASMPLPLIKITSDEWTTTWSTKYPPSAVLAHLQDLGFSVVAANTVGATTVWTLQGNPNVPC</sequence>
<dbReference type="Proteomes" id="UP000275408">
    <property type="component" value="Unassembled WGS sequence"/>
</dbReference>
<dbReference type="AlphaFoldDB" id="A0A3M6UGT7"/>
<comment type="caution">
    <text evidence="1">The sequence shown here is derived from an EMBL/GenBank/DDBJ whole genome shotgun (WGS) entry which is preliminary data.</text>
</comment>
<gene>
    <name evidence="1" type="ORF">pdam_00016252</name>
</gene>
<dbReference type="GO" id="GO:0009890">
    <property type="term" value="P:negative regulation of biosynthetic process"/>
    <property type="evidence" value="ECO:0007669"/>
    <property type="project" value="InterPro"/>
</dbReference>
<organism evidence="1 2">
    <name type="scientific">Pocillopora damicornis</name>
    <name type="common">Cauliflower coral</name>
    <name type="synonym">Millepora damicornis</name>
    <dbReference type="NCBI Taxonomy" id="46731"/>
    <lineage>
        <taxon>Eukaryota</taxon>
        <taxon>Metazoa</taxon>
        <taxon>Cnidaria</taxon>
        <taxon>Anthozoa</taxon>
        <taxon>Hexacorallia</taxon>
        <taxon>Scleractinia</taxon>
        <taxon>Astrocoeniina</taxon>
        <taxon>Pocilloporidae</taxon>
        <taxon>Pocillopora</taxon>
    </lineage>
</organism>
<dbReference type="Pfam" id="PF06399">
    <property type="entry name" value="GFRP"/>
    <property type="match status" value="1"/>
</dbReference>
<dbReference type="EMBL" id="RCHS01001558">
    <property type="protein sequence ID" value="RMX52875.1"/>
    <property type="molecule type" value="Genomic_DNA"/>
</dbReference>
<name>A0A3M6UGT7_POCDA</name>
<proteinExistence type="predicted"/>